<evidence type="ECO:0000256" key="1">
    <source>
        <dbReference type="ARBA" id="ARBA00006739"/>
    </source>
</evidence>
<keyword evidence="6" id="KW-1185">Reference proteome</keyword>
<dbReference type="GO" id="GO:0009247">
    <property type="term" value="P:glycolipid biosynthetic process"/>
    <property type="evidence" value="ECO:0007669"/>
    <property type="project" value="TreeGrafter"/>
</dbReference>
<proteinExistence type="inferred from homology"/>
<dbReference type="EC" id="2.4.1.54" evidence="5"/>
<accession>A0A2Z3RYH2</accession>
<dbReference type="InterPro" id="IPR029044">
    <property type="entry name" value="Nucleotide-diphossugar_trans"/>
</dbReference>
<dbReference type="PANTHER" id="PTHR43398:SF1">
    <property type="entry name" value="DOLICHOL-PHOSPHATE MANNOSYLTRANSFERASE SUBUNIT 1"/>
    <property type="match status" value="1"/>
</dbReference>
<keyword evidence="3 5" id="KW-0808">Transferase</keyword>
<organism evidence="5 6">
    <name type="scientific">Aurantimicrobium photophilum</name>
    <dbReference type="NCBI Taxonomy" id="1987356"/>
    <lineage>
        <taxon>Bacteria</taxon>
        <taxon>Bacillati</taxon>
        <taxon>Actinomycetota</taxon>
        <taxon>Actinomycetes</taxon>
        <taxon>Micrococcales</taxon>
        <taxon>Microbacteriaceae</taxon>
        <taxon>Aurantimicrobium</taxon>
    </lineage>
</organism>
<evidence type="ECO:0000313" key="5">
    <source>
        <dbReference type="EMBL" id="AWR20986.1"/>
    </source>
</evidence>
<dbReference type="Pfam" id="PF00535">
    <property type="entry name" value="Glycos_transf_2"/>
    <property type="match status" value="1"/>
</dbReference>
<sequence length="251" mass="26984">MSTVVIIPTYNELETLPEAVKAVRIAVPDANILIVDDNSPDGTGAKADALASADPFVHVLHRTEKTGLGDAYLAGFAWALEHGFEIIVEMDADGSHPASRLGALIGAVSAPTVPGAHYPGLAIGSRWVTGGSVVNWPAHRLFLSRGANAYARIALGINVKDSTAGFRAFRAEVLRGIHLEEVNSHGYCFQIDLTLRVLDAGYTVVELPIEFKERETGESKMSKNIVVEAMKSVTAWGWQRRFGKKNSTSSS</sequence>
<dbReference type="Proteomes" id="UP000246894">
    <property type="component" value="Chromosome"/>
</dbReference>
<evidence type="ECO:0000313" key="6">
    <source>
        <dbReference type="Proteomes" id="UP000246894"/>
    </source>
</evidence>
<dbReference type="GO" id="GO:0047267">
    <property type="term" value="F:undecaprenyl-phosphate mannosyltransferase activity"/>
    <property type="evidence" value="ECO:0007669"/>
    <property type="project" value="UniProtKB-EC"/>
</dbReference>
<dbReference type="KEGG" id="aum:AURMO_00369"/>
<reference evidence="5 6" key="1">
    <citation type="submission" date="2017-10" db="EMBL/GenBank/DDBJ databases">
        <title>Genome of an Actinobacterium that displays light-enhanced growth.</title>
        <authorList>
            <person name="Maresca J.A."/>
            <person name="Hempel P."/>
            <person name="Shevchenko O."/>
            <person name="Miller K.J."/>
            <person name="Hahn M.W."/>
        </authorList>
    </citation>
    <scope>NUCLEOTIDE SEQUENCE [LARGE SCALE GENOMIC DNA]</scope>
    <source>
        <strain evidence="5 6">MWH-Mo1</strain>
    </source>
</reference>
<feature type="domain" description="Glycosyltransferase 2-like" evidence="4">
    <location>
        <begin position="5"/>
        <end position="175"/>
    </location>
</feature>
<dbReference type="OrthoDB" id="9810303at2"/>
<protein>
    <submittedName>
        <fullName evidence="5">Undecaprenyl-phosphate mannosyltransferase</fullName>
        <ecNumber evidence="5">2.4.1.54</ecNumber>
    </submittedName>
</protein>
<dbReference type="AlphaFoldDB" id="A0A2Z3RYH2"/>
<evidence type="ECO:0000256" key="2">
    <source>
        <dbReference type="ARBA" id="ARBA00022676"/>
    </source>
</evidence>
<comment type="similarity">
    <text evidence="1">Belongs to the glycosyltransferase 2 family.</text>
</comment>
<dbReference type="EMBL" id="CP023994">
    <property type="protein sequence ID" value="AWR20986.1"/>
    <property type="molecule type" value="Genomic_DNA"/>
</dbReference>
<dbReference type="FunFam" id="3.90.550.10:FF:000122">
    <property type="entry name" value="Dolichol-phosphate mannosyltransferase subunit 1"/>
    <property type="match status" value="1"/>
</dbReference>
<dbReference type="PANTHER" id="PTHR43398">
    <property type="entry name" value="DOLICHOL-PHOSPHATE MANNOSYLTRANSFERASE SUBUNIT 1"/>
    <property type="match status" value="1"/>
</dbReference>
<dbReference type="Gene3D" id="3.90.550.10">
    <property type="entry name" value="Spore Coat Polysaccharide Biosynthesis Protein SpsA, Chain A"/>
    <property type="match status" value="1"/>
</dbReference>
<dbReference type="CDD" id="cd06442">
    <property type="entry name" value="DPM1_like"/>
    <property type="match status" value="1"/>
</dbReference>
<dbReference type="SUPFAM" id="SSF53448">
    <property type="entry name" value="Nucleotide-diphospho-sugar transferases"/>
    <property type="match status" value="1"/>
</dbReference>
<name>A0A2Z3RYH2_9MICO</name>
<evidence type="ECO:0000259" key="4">
    <source>
        <dbReference type="Pfam" id="PF00535"/>
    </source>
</evidence>
<dbReference type="RefSeq" id="WP_110232880.1">
    <property type="nucleotide sequence ID" value="NZ_CP023994.1"/>
</dbReference>
<dbReference type="InterPro" id="IPR039528">
    <property type="entry name" value="DPM1-like"/>
</dbReference>
<evidence type="ECO:0000256" key="3">
    <source>
        <dbReference type="ARBA" id="ARBA00022679"/>
    </source>
</evidence>
<dbReference type="GO" id="GO:0016020">
    <property type="term" value="C:membrane"/>
    <property type="evidence" value="ECO:0007669"/>
    <property type="project" value="GOC"/>
</dbReference>
<dbReference type="InterPro" id="IPR001173">
    <property type="entry name" value="Glyco_trans_2-like"/>
</dbReference>
<dbReference type="GO" id="GO:0004582">
    <property type="term" value="F:dolichyl-phosphate beta-D-mannosyltransferase activity"/>
    <property type="evidence" value="ECO:0007669"/>
    <property type="project" value="InterPro"/>
</dbReference>
<gene>
    <name evidence="5" type="ORF">AURMO_00369</name>
</gene>
<keyword evidence="2 5" id="KW-0328">Glycosyltransferase</keyword>